<comment type="caution">
    <text evidence="2">The sequence shown here is derived from an EMBL/GenBank/DDBJ whole genome shotgun (WGS) entry which is preliminary data.</text>
</comment>
<feature type="region of interest" description="Disordered" evidence="1">
    <location>
        <begin position="1"/>
        <end position="32"/>
    </location>
</feature>
<sequence length="167" mass="19122">METTSQTTNEHTVVAPTSHEFTPSQLEKLSRQPEATRRLIIKEMSNIARERPESLPSFIHEVLHFCLLTTNVQPEPPEVKNFWRVWATLEEGKLIANHAINRDLLAVNLTEFIEVAEANGYGSFDRATLSELLPQSRNPMFMSHSRSVCSRCTGKTVRCWIFQRIQA</sequence>
<gene>
    <name evidence="2" type="ORF">SDC9_14449</name>
</gene>
<dbReference type="AlphaFoldDB" id="A0A644TSR7"/>
<evidence type="ECO:0000313" key="2">
    <source>
        <dbReference type="EMBL" id="MPL68721.1"/>
    </source>
</evidence>
<evidence type="ECO:0000256" key="1">
    <source>
        <dbReference type="SAM" id="MobiDB-lite"/>
    </source>
</evidence>
<reference evidence="2" key="1">
    <citation type="submission" date="2019-08" db="EMBL/GenBank/DDBJ databases">
        <authorList>
            <person name="Kucharzyk K."/>
            <person name="Murdoch R.W."/>
            <person name="Higgins S."/>
            <person name="Loffler F."/>
        </authorList>
    </citation>
    <scope>NUCLEOTIDE SEQUENCE</scope>
</reference>
<name>A0A644TSR7_9ZZZZ</name>
<dbReference type="EMBL" id="VSSQ01000043">
    <property type="protein sequence ID" value="MPL68721.1"/>
    <property type="molecule type" value="Genomic_DNA"/>
</dbReference>
<protein>
    <submittedName>
        <fullName evidence="2">Uncharacterized protein</fullName>
    </submittedName>
</protein>
<feature type="compositionally biased region" description="Polar residues" evidence="1">
    <location>
        <begin position="1"/>
        <end position="11"/>
    </location>
</feature>
<proteinExistence type="predicted"/>
<organism evidence="2">
    <name type="scientific">bioreactor metagenome</name>
    <dbReference type="NCBI Taxonomy" id="1076179"/>
    <lineage>
        <taxon>unclassified sequences</taxon>
        <taxon>metagenomes</taxon>
        <taxon>ecological metagenomes</taxon>
    </lineage>
</organism>
<accession>A0A644TSR7</accession>